<organism evidence="6 7">
    <name type="scientific">Candidatus Yonathbacteria bacterium CG_4_9_14_0_8_um_filter_46_47</name>
    <dbReference type="NCBI Taxonomy" id="1975106"/>
    <lineage>
        <taxon>Bacteria</taxon>
        <taxon>Candidatus Yonathiibacteriota</taxon>
    </lineage>
</organism>
<keyword evidence="5" id="KW-1133">Transmembrane helix</keyword>
<dbReference type="InterPro" id="IPR050492">
    <property type="entry name" value="Bact_metal-bind_prot9"/>
</dbReference>
<dbReference type="Gene3D" id="3.40.50.1980">
    <property type="entry name" value="Nitrogenase molybdenum iron protein domain"/>
    <property type="match status" value="2"/>
</dbReference>
<dbReference type="PANTHER" id="PTHR42953">
    <property type="entry name" value="HIGH-AFFINITY ZINC UPTAKE SYSTEM PROTEIN ZNUA-RELATED"/>
    <property type="match status" value="1"/>
</dbReference>
<keyword evidence="5" id="KW-0812">Transmembrane</keyword>
<dbReference type="GO" id="GO:0046872">
    <property type="term" value="F:metal ion binding"/>
    <property type="evidence" value="ECO:0007669"/>
    <property type="project" value="InterPro"/>
</dbReference>
<evidence type="ECO:0000256" key="1">
    <source>
        <dbReference type="ARBA" id="ARBA00011028"/>
    </source>
</evidence>
<comment type="caution">
    <text evidence="6">The sequence shown here is derived from an EMBL/GenBank/DDBJ whole genome shotgun (WGS) entry which is preliminary data.</text>
</comment>
<dbReference type="AlphaFoldDB" id="A0A2M8D628"/>
<dbReference type="PANTHER" id="PTHR42953:SF3">
    <property type="entry name" value="HIGH-AFFINITY ZINC UPTAKE SYSTEM PROTEIN ZNUA"/>
    <property type="match status" value="1"/>
</dbReference>
<feature type="transmembrane region" description="Helical" evidence="5">
    <location>
        <begin position="7"/>
        <end position="26"/>
    </location>
</feature>
<dbReference type="EMBL" id="PFTM01000061">
    <property type="protein sequence ID" value="PJB82283.1"/>
    <property type="molecule type" value="Genomic_DNA"/>
</dbReference>
<name>A0A2M8D628_9BACT</name>
<dbReference type="Proteomes" id="UP000229236">
    <property type="component" value="Unassembled WGS sequence"/>
</dbReference>
<evidence type="ECO:0000256" key="4">
    <source>
        <dbReference type="RuleBase" id="RU003512"/>
    </source>
</evidence>
<sequence>MKRTTITTIFIGAIVIIIALIIIIPWREAVVPSQESGRLTVTASFYPLAFFAQEIGGNFADVATITPAGIEPHDYEPTTQDLIRIEQSKLIILNGGGLEAWGDSVLQNTDPKMTKVVSAGEGLIDRQMVEGGETILDPHIWLAPMFAEKMVDAIMNGFVDVDPVNADTYRANANILKQKLVNLDIHYRQGLKRCASDSIVTVHSAFGYLAAEYGLKQLSITGVSPDAEPSLKQIDDLVKFVRSNNIRYIFFESLTSPKLAQVIAEETGAQTLSLNPLEGLTKNEINAGKDYFTAMDENLAHLQIALECAP</sequence>
<gene>
    <name evidence="6" type="ORF">CO088_03710</name>
</gene>
<evidence type="ECO:0000256" key="2">
    <source>
        <dbReference type="ARBA" id="ARBA00022448"/>
    </source>
</evidence>
<keyword evidence="5" id="KW-0472">Membrane</keyword>
<dbReference type="Pfam" id="PF01297">
    <property type="entry name" value="ZnuA"/>
    <property type="match status" value="1"/>
</dbReference>
<dbReference type="PRINTS" id="PR00691">
    <property type="entry name" value="ADHESINB"/>
</dbReference>
<accession>A0A2M8D628</accession>
<dbReference type="InterPro" id="IPR006128">
    <property type="entry name" value="Lipoprotein_PsaA-like"/>
</dbReference>
<dbReference type="GO" id="GO:0030001">
    <property type="term" value="P:metal ion transport"/>
    <property type="evidence" value="ECO:0007669"/>
    <property type="project" value="InterPro"/>
</dbReference>
<proteinExistence type="inferred from homology"/>
<evidence type="ECO:0000256" key="5">
    <source>
        <dbReference type="SAM" id="Phobius"/>
    </source>
</evidence>
<evidence type="ECO:0000313" key="7">
    <source>
        <dbReference type="Proteomes" id="UP000229236"/>
    </source>
</evidence>
<protein>
    <submittedName>
        <fullName evidence="6">ABC transporter substrate-binding protein</fullName>
    </submittedName>
</protein>
<evidence type="ECO:0000256" key="3">
    <source>
        <dbReference type="ARBA" id="ARBA00022729"/>
    </source>
</evidence>
<dbReference type="InterPro" id="IPR006129">
    <property type="entry name" value="AdhesinB"/>
</dbReference>
<dbReference type="PRINTS" id="PR00690">
    <property type="entry name" value="ADHESNFAMILY"/>
</dbReference>
<dbReference type="GO" id="GO:0007155">
    <property type="term" value="P:cell adhesion"/>
    <property type="evidence" value="ECO:0007669"/>
    <property type="project" value="InterPro"/>
</dbReference>
<keyword evidence="3" id="KW-0732">Signal</keyword>
<evidence type="ECO:0000313" key="6">
    <source>
        <dbReference type="EMBL" id="PJB82283.1"/>
    </source>
</evidence>
<reference evidence="7" key="1">
    <citation type="submission" date="2017-09" db="EMBL/GenBank/DDBJ databases">
        <title>Depth-based differentiation of microbial function through sediment-hosted aquifers and enrichment of novel symbionts in the deep terrestrial subsurface.</title>
        <authorList>
            <person name="Probst A.J."/>
            <person name="Ladd B."/>
            <person name="Jarett J.K."/>
            <person name="Geller-Mcgrath D.E."/>
            <person name="Sieber C.M.K."/>
            <person name="Emerson J.B."/>
            <person name="Anantharaman K."/>
            <person name="Thomas B.C."/>
            <person name="Malmstrom R."/>
            <person name="Stieglmeier M."/>
            <person name="Klingl A."/>
            <person name="Woyke T."/>
            <person name="Ryan C.M."/>
            <person name="Banfield J.F."/>
        </authorList>
    </citation>
    <scope>NUCLEOTIDE SEQUENCE [LARGE SCALE GENOMIC DNA]</scope>
</reference>
<comment type="similarity">
    <text evidence="1 4">Belongs to the bacterial solute-binding protein 9 family.</text>
</comment>
<dbReference type="SUPFAM" id="SSF53807">
    <property type="entry name" value="Helical backbone' metal receptor"/>
    <property type="match status" value="1"/>
</dbReference>
<keyword evidence="2 4" id="KW-0813">Transport</keyword>
<dbReference type="InterPro" id="IPR006127">
    <property type="entry name" value="ZnuA-like"/>
</dbReference>